<protein>
    <submittedName>
        <fullName evidence="3">Uncharacterized protein</fullName>
    </submittedName>
</protein>
<feature type="region of interest" description="Disordered" evidence="1">
    <location>
        <begin position="1"/>
        <end position="90"/>
    </location>
</feature>
<feature type="compositionally biased region" description="Polar residues" evidence="1">
    <location>
        <begin position="7"/>
        <end position="17"/>
    </location>
</feature>
<keyword evidence="2" id="KW-0812">Transmembrane</keyword>
<name>A0A136LVX6_9BACT</name>
<evidence type="ECO:0000313" key="4">
    <source>
        <dbReference type="Proteomes" id="UP000070457"/>
    </source>
</evidence>
<feature type="compositionally biased region" description="Polar residues" evidence="1">
    <location>
        <begin position="73"/>
        <end position="90"/>
    </location>
</feature>
<gene>
    <name evidence="3" type="ORF">TR69_WS6001001401</name>
</gene>
<proteinExistence type="predicted"/>
<evidence type="ECO:0000256" key="2">
    <source>
        <dbReference type="SAM" id="Phobius"/>
    </source>
</evidence>
<keyword evidence="2" id="KW-0472">Membrane</keyword>
<comment type="caution">
    <text evidence="3">The sequence shown here is derived from an EMBL/GenBank/DDBJ whole genome shotgun (WGS) entry which is preliminary data.</text>
</comment>
<dbReference type="AlphaFoldDB" id="A0A136LVX6"/>
<dbReference type="Proteomes" id="UP000070457">
    <property type="component" value="Unassembled WGS sequence"/>
</dbReference>
<evidence type="ECO:0000256" key="1">
    <source>
        <dbReference type="SAM" id="MobiDB-lite"/>
    </source>
</evidence>
<keyword evidence="2" id="KW-1133">Transmembrane helix</keyword>
<accession>A0A136LVX6</accession>
<evidence type="ECO:0000313" key="3">
    <source>
        <dbReference type="EMBL" id="KXK25795.1"/>
    </source>
</evidence>
<dbReference type="EMBL" id="JYNZ01000006">
    <property type="protein sequence ID" value="KXK25795.1"/>
    <property type="molecule type" value="Genomic_DNA"/>
</dbReference>
<feature type="compositionally biased region" description="Polar residues" evidence="1">
    <location>
        <begin position="39"/>
        <end position="50"/>
    </location>
</feature>
<organism evidence="3 4">
    <name type="scientific">candidate division WS6 bacterium OLB20</name>
    <dbReference type="NCBI Taxonomy" id="1617426"/>
    <lineage>
        <taxon>Bacteria</taxon>
        <taxon>Candidatus Dojkabacteria</taxon>
    </lineage>
</organism>
<sequence>MNDKNLPGSQTGQNDNPQQPPYNRSFDPTRGHDIVDYQPGNTHMGNAGSQFGNGGSPADSQMQTYGQLRASDQRSQSETPQYPGAQQQPAENSHQFNQYNYYNQQQPVVERVVEVERAPKGKRFNPLSIILFPFKLVMLPFKAVGTFQRIVSTGCFLIVALIVLAVLFLIFRPVFLWNPLKAYLNEDIAVNQDYLALEQVYDEINFEAEQIGMTELDEEELTAIFKQQVPKETDVHVEVEKDLLRVMMNVEQTDHPLWFVIDIAQNPETGGVSIANVGFVRHGMPGGINSFVGDRIFSLLDLTQQQIAGNSPNRFMEFVVDSTRMSKVVKITDAHFEENMIVLEFEEVMPTGF</sequence>
<feature type="transmembrane region" description="Helical" evidence="2">
    <location>
        <begin position="150"/>
        <end position="171"/>
    </location>
</feature>
<reference evidence="3 4" key="1">
    <citation type="submission" date="2015-02" db="EMBL/GenBank/DDBJ databases">
        <title>Improved understanding of the partial-nitritation anammox process through 23 genomes representing the majority of the microbial community.</title>
        <authorList>
            <person name="Speth D.R."/>
            <person name="In T Zandt M."/>
            <person name="Guerrero Cruz S."/>
            <person name="Jetten M.S."/>
            <person name="Dutilh B.E."/>
        </authorList>
    </citation>
    <scope>NUCLEOTIDE SEQUENCE [LARGE SCALE GENOMIC DNA]</scope>
    <source>
        <strain evidence="3">OLB20</strain>
    </source>
</reference>
<dbReference type="STRING" id="1617426.TR69_WS6001001401"/>